<proteinExistence type="predicted"/>
<feature type="region of interest" description="Disordered" evidence="1">
    <location>
        <begin position="324"/>
        <end position="362"/>
    </location>
</feature>
<gene>
    <name evidence="2" type="ORF">UCRPC4_g04084</name>
</gene>
<name>A0A0G2EEW9_PHACM</name>
<accession>A0A0G2EEW9</accession>
<evidence type="ECO:0000313" key="2">
    <source>
        <dbReference type="EMBL" id="KKY20811.1"/>
    </source>
</evidence>
<evidence type="ECO:0000256" key="1">
    <source>
        <dbReference type="SAM" id="MobiDB-lite"/>
    </source>
</evidence>
<feature type="compositionally biased region" description="Acidic residues" evidence="1">
    <location>
        <begin position="336"/>
        <end position="350"/>
    </location>
</feature>
<dbReference type="Proteomes" id="UP000053317">
    <property type="component" value="Unassembled WGS sequence"/>
</dbReference>
<protein>
    <submittedName>
        <fullName evidence="2">Uncharacterized protein</fullName>
    </submittedName>
</protein>
<comment type="caution">
    <text evidence="2">The sequence shown here is derived from an EMBL/GenBank/DDBJ whole genome shotgun (WGS) entry which is preliminary data.</text>
</comment>
<feature type="region of interest" description="Disordered" evidence="1">
    <location>
        <begin position="1"/>
        <end position="21"/>
    </location>
</feature>
<reference evidence="2 3" key="1">
    <citation type="submission" date="2015-05" db="EMBL/GenBank/DDBJ databases">
        <title>Distinctive expansion of gene families associated with plant cell wall degradation and secondary metabolism in the genomes of grapevine trunk pathogens.</title>
        <authorList>
            <person name="Lawrence D.P."/>
            <person name="Travadon R."/>
            <person name="Rolshausen P.E."/>
            <person name="Baumgartner K."/>
        </authorList>
    </citation>
    <scope>NUCLEOTIDE SEQUENCE [LARGE SCALE GENOMIC DNA]</scope>
    <source>
        <strain evidence="2">UCRPC4</strain>
    </source>
</reference>
<keyword evidence="3" id="KW-1185">Reference proteome</keyword>
<sequence>MNVSNLIVTPPPPPTTTTHSSAPREITYYNYSVGDEINDNIMSSGTRTETYDIDSMIESASETSPSASMSPLPPCVLNMLNAAEYLLGNAFDNLWLLEAEDECQEAVYAQCFEKRTSAEDPYASNIYFNIDLWRSFILRLRNIFQSLKRGSCDACLVLLRSVWWWLRSSQDLQDATANLDPFRIYPSYITLAMDIQQRANVVAMKTNEIRERIEKYQLPDLKRMQEDMELNRRIRNQLSTSCVQVETMGEDRDACIGNDDSGIDMSYAYYGGVHEDNVMDGNEQQSEEIMIMMADEDHDQNMNKNKDISLTTTSTISVIQADVDVKTDPDFNPSDTDSDDYSDDDDDDTESTTTQSTTTTSGVELSYRVGPIIDADGFEQPQLHFPDIWEDMINWDA</sequence>
<dbReference type="AlphaFoldDB" id="A0A0G2EEW9"/>
<evidence type="ECO:0000313" key="3">
    <source>
        <dbReference type="Proteomes" id="UP000053317"/>
    </source>
</evidence>
<organism evidence="2 3">
    <name type="scientific">Phaeomoniella chlamydospora</name>
    <name type="common">Phaeoacremonium chlamydosporum</name>
    <dbReference type="NCBI Taxonomy" id="158046"/>
    <lineage>
        <taxon>Eukaryota</taxon>
        <taxon>Fungi</taxon>
        <taxon>Dikarya</taxon>
        <taxon>Ascomycota</taxon>
        <taxon>Pezizomycotina</taxon>
        <taxon>Eurotiomycetes</taxon>
        <taxon>Chaetothyriomycetidae</taxon>
        <taxon>Phaeomoniellales</taxon>
        <taxon>Phaeomoniellaceae</taxon>
        <taxon>Phaeomoniella</taxon>
    </lineage>
</organism>
<dbReference type="EMBL" id="LCWF01000093">
    <property type="protein sequence ID" value="KKY20811.1"/>
    <property type="molecule type" value="Genomic_DNA"/>
</dbReference>
<feature type="compositionally biased region" description="Low complexity" evidence="1">
    <location>
        <begin position="351"/>
        <end position="361"/>
    </location>
</feature>
<reference evidence="2 3" key="2">
    <citation type="submission" date="2015-05" db="EMBL/GenBank/DDBJ databases">
        <authorList>
            <person name="Morales-Cruz A."/>
            <person name="Amrine K.C."/>
            <person name="Cantu D."/>
        </authorList>
    </citation>
    <scope>NUCLEOTIDE SEQUENCE [LARGE SCALE GENOMIC DNA]</scope>
    <source>
        <strain evidence="2">UCRPC4</strain>
    </source>
</reference>